<dbReference type="OrthoDB" id="448450at2759"/>
<dbReference type="Pfam" id="PF00378">
    <property type="entry name" value="ECH_1"/>
    <property type="match status" value="1"/>
</dbReference>
<name>A0A0D2X4I2_CAPO3</name>
<dbReference type="Gene3D" id="3.90.226.10">
    <property type="entry name" value="2-enoyl-CoA Hydratase, Chain A, domain 1"/>
    <property type="match status" value="1"/>
</dbReference>
<dbReference type="InParanoid" id="A0A0D2X4I2"/>
<dbReference type="NCBIfam" id="NF006108">
    <property type="entry name" value="PRK08259.1"/>
    <property type="match status" value="1"/>
</dbReference>
<dbReference type="PANTHER" id="PTHR43802">
    <property type="entry name" value="ENOYL-COA HYDRATASE"/>
    <property type="match status" value="1"/>
</dbReference>
<comment type="similarity">
    <text evidence="1">Belongs to the enoyl-CoA hydratase/isomerase family.</text>
</comment>
<feature type="compositionally biased region" description="Gly residues" evidence="2">
    <location>
        <begin position="32"/>
        <end position="56"/>
    </location>
</feature>
<dbReference type="InterPro" id="IPR001753">
    <property type="entry name" value="Enoyl-CoA_hydra/iso"/>
</dbReference>
<dbReference type="CDD" id="cd06558">
    <property type="entry name" value="crotonase-like"/>
    <property type="match status" value="1"/>
</dbReference>
<dbReference type="SUPFAM" id="SSF52096">
    <property type="entry name" value="ClpP/crotonase"/>
    <property type="match status" value="1"/>
</dbReference>
<dbReference type="EMBL" id="KE346370">
    <property type="protein sequence ID" value="KJE96104.1"/>
    <property type="molecule type" value="Genomic_DNA"/>
</dbReference>
<evidence type="ECO:0000313" key="4">
    <source>
        <dbReference type="Proteomes" id="UP000008743"/>
    </source>
</evidence>
<protein>
    <submittedName>
        <fullName evidence="3">Enoyl-CoA hydratase</fullName>
    </submittedName>
</protein>
<organism evidence="3 4">
    <name type="scientific">Capsaspora owczarzaki (strain ATCC 30864)</name>
    <dbReference type="NCBI Taxonomy" id="595528"/>
    <lineage>
        <taxon>Eukaryota</taxon>
        <taxon>Filasterea</taxon>
        <taxon>Capsaspora</taxon>
    </lineage>
</organism>
<dbReference type="Gene3D" id="1.10.287.2460">
    <property type="match status" value="1"/>
</dbReference>
<dbReference type="PhylomeDB" id="A0A0D2X4I2"/>
<keyword evidence="4" id="KW-1185">Reference proteome</keyword>
<dbReference type="STRING" id="595528.A0A0D2X4I2"/>
<dbReference type="eggNOG" id="KOG1680">
    <property type="taxonomic scope" value="Eukaryota"/>
</dbReference>
<reference evidence="4" key="1">
    <citation type="submission" date="2011-02" db="EMBL/GenBank/DDBJ databases">
        <title>The Genome Sequence of Capsaspora owczarzaki ATCC 30864.</title>
        <authorList>
            <person name="Russ C."/>
            <person name="Cuomo C."/>
            <person name="Burger G."/>
            <person name="Gray M.W."/>
            <person name="Holland P.W.H."/>
            <person name="King N."/>
            <person name="Lang F.B.F."/>
            <person name="Roger A.J."/>
            <person name="Ruiz-Trillo I."/>
            <person name="Young S.K."/>
            <person name="Zeng Q."/>
            <person name="Gargeya S."/>
            <person name="Alvarado L."/>
            <person name="Berlin A."/>
            <person name="Chapman S.B."/>
            <person name="Chen Z."/>
            <person name="Freedman E."/>
            <person name="Gellesch M."/>
            <person name="Goldberg J."/>
            <person name="Griggs A."/>
            <person name="Gujja S."/>
            <person name="Heilman E."/>
            <person name="Heiman D."/>
            <person name="Howarth C."/>
            <person name="Mehta T."/>
            <person name="Neiman D."/>
            <person name="Pearson M."/>
            <person name="Roberts A."/>
            <person name="Saif S."/>
            <person name="Shea T."/>
            <person name="Shenoy N."/>
            <person name="Sisk P."/>
            <person name="Stolte C."/>
            <person name="Sykes S."/>
            <person name="White J."/>
            <person name="Yandava C."/>
            <person name="Haas B."/>
            <person name="Nusbaum C."/>
            <person name="Birren B."/>
        </authorList>
    </citation>
    <scope>NUCLEOTIDE SEQUENCE</scope>
    <source>
        <strain evidence="4">ATCC 30864</strain>
    </source>
</reference>
<dbReference type="AlphaFoldDB" id="A0A0D2X4I2"/>
<gene>
    <name evidence="3" type="ORF">CAOG_006473</name>
</gene>
<accession>A0A0D2X4I2</accession>
<evidence type="ECO:0000256" key="1">
    <source>
        <dbReference type="ARBA" id="ARBA00005254"/>
    </source>
</evidence>
<sequence length="344" mass="35540">MHRAAVLLRHLASHSKSASPSVRSVRFASTGAAGGSGPGSGPGSGSGARTGTGAGTGIGAGATEFGAIGSNSQPTTARVFAYNPDATPSVSMETRGKICTIILSRPVARNAVDRPTAEALADAFRAFDQDPTMHVAVLFGANGTFCAGADLKALASGNPQRYNRLEETGDGPMGPTRMTELSKPVIAACTGHVVAGGLELALLCDLRVAHEDAVFGVFCRRFGVPLIDGGTFRLPRIVGHGRAMDMILTGRAVDAKEALGMGLVTKLVPKSQDVRTAAEQLAEQISAFPQECMRRDRASALQQWGMSEKDALHNEFQHGLVSLAAGAQAGALSFAQGKGRGGQF</sequence>
<dbReference type="Proteomes" id="UP000008743">
    <property type="component" value="Unassembled WGS sequence"/>
</dbReference>
<dbReference type="RefSeq" id="XP_004345222.2">
    <property type="nucleotide sequence ID" value="XM_004345172.2"/>
</dbReference>
<dbReference type="InterPro" id="IPR029045">
    <property type="entry name" value="ClpP/crotonase-like_dom_sf"/>
</dbReference>
<evidence type="ECO:0000256" key="2">
    <source>
        <dbReference type="SAM" id="MobiDB-lite"/>
    </source>
</evidence>
<dbReference type="PANTHER" id="PTHR43802:SF1">
    <property type="entry name" value="IP11341P-RELATED"/>
    <property type="match status" value="1"/>
</dbReference>
<proteinExistence type="inferred from homology"/>
<feature type="region of interest" description="Disordered" evidence="2">
    <location>
        <begin position="29"/>
        <end position="56"/>
    </location>
</feature>
<evidence type="ECO:0000313" key="3">
    <source>
        <dbReference type="EMBL" id="KJE96104.1"/>
    </source>
</evidence>